<dbReference type="AlphaFoldDB" id="A0A3D8QNJ1"/>
<reference evidence="2 3" key="1">
    <citation type="journal article" date="2018" name="IMA Fungus">
        <title>IMA Genome-F 9: Draft genome sequence of Annulohypoxylon stygium, Aspergillus mulundensis, Berkeleyomyces basicola (syn. Thielaviopsis basicola), Ceratocystis smalleyi, two Cercospora beticola strains, Coleophoma cylindrospora, Fusarium fracticaudum, Phialophora cf. hyalina, and Morchella septimelata.</title>
        <authorList>
            <person name="Wingfield B.D."/>
            <person name="Bills G.F."/>
            <person name="Dong Y."/>
            <person name="Huang W."/>
            <person name="Nel W.J."/>
            <person name="Swalarsk-Parry B.S."/>
            <person name="Vaghefi N."/>
            <person name="Wilken P.M."/>
            <person name="An Z."/>
            <person name="de Beer Z.W."/>
            <person name="De Vos L."/>
            <person name="Chen L."/>
            <person name="Duong T.A."/>
            <person name="Gao Y."/>
            <person name="Hammerbacher A."/>
            <person name="Kikkert J.R."/>
            <person name="Li Y."/>
            <person name="Li H."/>
            <person name="Li K."/>
            <person name="Li Q."/>
            <person name="Liu X."/>
            <person name="Ma X."/>
            <person name="Naidoo K."/>
            <person name="Pethybridge S.J."/>
            <person name="Sun J."/>
            <person name="Steenkamp E.T."/>
            <person name="van der Nest M.A."/>
            <person name="van Wyk S."/>
            <person name="Wingfield M.J."/>
            <person name="Xiong C."/>
            <person name="Yue Q."/>
            <person name="Zhang X."/>
        </authorList>
    </citation>
    <scope>NUCLEOTIDE SEQUENCE [LARGE SCALE GENOMIC DNA]</scope>
    <source>
        <strain evidence="2 3">BP6252</strain>
    </source>
</reference>
<keyword evidence="3" id="KW-1185">Reference proteome</keyword>
<feature type="domain" description="DUF7708" evidence="1">
    <location>
        <begin position="141"/>
        <end position="277"/>
    </location>
</feature>
<name>A0A3D8QNJ1_9HELO</name>
<dbReference type="STRING" id="1849047.A0A3D8QNJ1"/>
<dbReference type="PANTHER" id="PTHR40619:SF3">
    <property type="entry name" value="FUNGAL STAND N-TERMINAL GOODBYE DOMAIN-CONTAINING PROTEIN"/>
    <property type="match status" value="1"/>
</dbReference>
<dbReference type="Proteomes" id="UP000256645">
    <property type="component" value="Unassembled WGS sequence"/>
</dbReference>
<comment type="caution">
    <text evidence="2">The sequence shown here is derived from an EMBL/GenBank/DDBJ whole genome shotgun (WGS) entry which is preliminary data.</text>
</comment>
<dbReference type="EMBL" id="PDLM01000013">
    <property type="protein sequence ID" value="RDW63357.1"/>
    <property type="molecule type" value="Genomic_DNA"/>
</dbReference>
<dbReference type="Pfam" id="PF24809">
    <property type="entry name" value="DUF7708"/>
    <property type="match status" value="1"/>
</dbReference>
<dbReference type="InterPro" id="IPR056125">
    <property type="entry name" value="DUF7708"/>
</dbReference>
<accession>A0A3D8QNJ1</accession>
<sequence length="632" mass="72048">MMYTNTTQQVARQIVRSFSDDLERRPGPRTRLEAALIKAEAEDSAPERHAWQWQNFVSQSTHTALSVPEDQKILFESSQRLLSAWRKFMQKLPPDQRMNISQKPDIATLQKAVYDAQGSFEKRRKTTKCGKVEGFFVGLIQKAKDYEGLFSIIPSDDKYISLFTGSISIIVKATVNHEEIAKGISDFLAQLEKDNASWKRHMQVYKYNKYMESAYIQMSVGIFEMLADIFTTWSASKWERLKHSFDSSYFAKKLQSNRDMIDKLSKDIEKEASLITHKHILQNVATKDDINELMERCWQWNQQLLKLTQTGKFAQVMLMDNAMPVMLGYEGSGSSSDGPDLNQREIETREVTSSTLNMSKIIHQATQDDLDKILLPFDQGKAQDELLMRGTASVDIDFEVYRALEQWTKTSSSQYLWIEGPHDVEYPSQNTFTSVSLILSARATGIPTIYHFCGEYPDALSSSDFYTWTTVSLIYSLISQLWQHVSSSKDSKFDFALSRLEGLDGTISSLPLAVTLLGDLMVFRPPVLFCVIDNIQELEDLRDPRLCDVLRKVVGLLCPSVDSHQIGNRLQNEKEIESDNMQRIKTCFTTDGYVDVLGSMSSDERLDKVSYESKIGAFRHREGSDMSGLSVE</sequence>
<dbReference type="OrthoDB" id="4840035at2759"/>
<evidence type="ECO:0000259" key="1">
    <source>
        <dbReference type="Pfam" id="PF24809"/>
    </source>
</evidence>
<organism evidence="2 3">
    <name type="scientific">Coleophoma cylindrospora</name>
    <dbReference type="NCBI Taxonomy" id="1849047"/>
    <lineage>
        <taxon>Eukaryota</taxon>
        <taxon>Fungi</taxon>
        <taxon>Dikarya</taxon>
        <taxon>Ascomycota</taxon>
        <taxon>Pezizomycotina</taxon>
        <taxon>Leotiomycetes</taxon>
        <taxon>Helotiales</taxon>
        <taxon>Dermateaceae</taxon>
        <taxon>Coleophoma</taxon>
    </lineage>
</organism>
<evidence type="ECO:0000313" key="2">
    <source>
        <dbReference type="EMBL" id="RDW63357.1"/>
    </source>
</evidence>
<protein>
    <recommendedName>
        <fullName evidence="1">DUF7708 domain-containing protein</fullName>
    </recommendedName>
</protein>
<dbReference type="PANTHER" id="PTHR40619">
    <property type="entry name" value="FUNGAL STAND N-TERMINAL GOODBYE DOMAIN-CONTAINING PROTEIN"/>
    <property type="match status" value="1"/>
</dbReference>
<evidence type="ECO:0000313" key="3">
    <source>
        <dbReference type="Proteomes" id="UP000256645"/>
    </source>
</evidence>
<gene>
    <name evidence="2" type="ORF">BP6252_10902</name>
</gene>
<proteinExistence type="predicted"/>